<evidence type="ECO:0000256" key="1">
    <source>
        <dbReference type="SAM" id="Phobius"/>
    </source>
</evidence>
<reference evidence="2 3" key="1">
    <citation type="submission" date="2020-08" db="EMBL/GenBank/DDBJ databases">
        <title>Genomic Encyclopedia of Type Strains, Phase IV (KMG-IV): sequencing the most valuable type-strain genomes for metagenomic binning, comparative biology and taxonomic classification.</title>
        <authorList>
            <person name="Goeker M."/>
        </authorList>
    </citation>
    <scope>NUCLEOTIDE SEQUENCE [LARGE SCALE GENOMIC DNA]</scope>
    <source>
        <strain evidence="2 3">DSM 102044</strain>
    </source>
</reference>
<dbReference type="Gene3D" id="2.60.40.1120">
    <property type="entry name" value="Carboxypeptidase-like, regulatory domain"/>
    <property type="match status" value="1"/>
</dbReference>
<dbReference type="InterPro" id="IPR008969">
    <property type="entry name" value="CarboxyPept-like_regulatory"/>
</dbReference>
<dbReference type="EMBL" id="JACIJO010000002">
    <property type="protein sequence ID" value="MBB6327154.1"/>
    <property type="molecule type" value="Genomic_DNA"/>
</dbReference>
<keyword evidence="1" id="KW-0472">Membrane</keyword>
<keyword evidence="3" id="KW-1185">Reference proteome</keyword>
<gene>
    <name evidence="2" type="ORF">FHS59_002782</name>
</gene>
<dbReference type="RefSeq" id="WP_184495842.1">
    <property type="nucleotide sequence ID" value="NZ_JACIJO010000002.1"/>
</dbReference>
<name>A0A841MR45_9BACT</name>
<evidence type="ECO:0000313" key="2">
    <source>
        <dbReference type="EMBL" id="MBB6327154.1"/>
    </source>
</evidence>
<sequence>MKNTLENSRKIYLRNLQIGVVTAVCLILGVLIFSASSLNAAPEKEVAMEGKIATGLILSADKKPIPGAIILVKDTTTGTVTDIGGKFYIDLKNFDQEEVTLKISMIDYETQEIVVNTKKLPKNLGKIILTKSAK</sequence>
<dbReference type="SUPFAM" id="SSF49464">
    <property type="entry name" value="Carboxypeptidase regulatory domain-like"/>
    <property type="match status" value="1"/>
</dbReference>
<feature type="transmembrane region" description="Helical" evidence="1">
    <location>
        <begin position="12"/>
        <end position="33"/>
    </location>
</feature>
<evidence type="ECO:0000313" key="3">
    <source>
        <dbReference type="Proteomes" id="UP000588604"/>
    </source>
</evidence>
<keyword evidence="1" id="KW-1133">Transmembrane helix</keyword>
<protein>
    <submittedName>
        <fullName evidence="2">Uncharacterized protein</fullName>
    </submittedName>
</protein>
<comment type="caution">
    <text evidence="2">The sequence shown here is derived from an EMBL/GenBank/DDBJ whole genome shotgun (WGS) entry which is preliminary data.</text>
</comment>
<keyword evidence="1" id="KW-0812">Transmembrane</keyword>
<dbReference type="Pfam" id="PF13715">
    <property type="entry name" value="CarbopepD_reg_2"/>
    <property type="match status" value="1"/>
</dbReference>
<dbReference type="Proteomes" id="UP000588604">
    <property type="component" value="Unassembled WGS sequence"/>
</dbReference>
<proteinExistence type="predicted"/>
<dbReference type="AlphaFoldDB" id="A0A841MR45"/>
<organism evidence="2 3">
    <name type="scientific">Algoriphagus iocasae</name>
    <dbReference type="NCBI Taxonomy" id="1836499"/>
    <lineage>
        <taxon>Bacteria</taxon>
        <taxon>Pseudomonadati</taxon>
        <taxon>Bacteroidota</taxon>
        <taxon>Cytophagia</taxon>
        <taxon>Cytophagales</taxon>
        <taxon>Cyclobacteriaceae</taxon>
        <taxon>Algoriphagus</taxon>
    </lineage>
</organism>
<accession>A0A841MR45</accession>